<evidence type="ECO:0000259" key="1">
    <source>
        <dbReference type="Pfam" id="PF01796"/>
    </source>
</evidence>
<evidence type="ECO:0000313" key="3">
    <source>
        <dbReference type="EMBL" id="CAB4558648.1"/>
    </source>
</evidence>
<gene>
    <name evidence="3" type="ORF">UFOPK1572_00667</name>
</gene>
<dbReference type="Pfam" id="PF01796">
    <property type="entry name" value="OB_ChsH2_C"/>
    <property type="match status" value="1"/>
</dbReference>
<dbReference type="Gene3D" id="6.10.30.10">
    <property type="match status" value="1"/>
</dbReference>
<dbReference type="Pfam" id="PF12172">
    <property type="entry name" value="zf-ChsH2"/>
    <property type="match status" value="1"/>
</dbReference>
<dbReference type="AlphaFoldDB" id="A0A6J6DAL6"/>
<evidence type="ECO:0000259" key="2">
    <source>
        <dbReference type="Pfam" id="PF12172"/>
    </source>
</evidence>
<dbReference type="EMBL" id="CAEZTC010000067">
    <property type="protein sequence ID" value="CAB4558648.1"/>
    <property type="molecule type" value="Genomic_DNA"/>
</dbReference>
<sequence length="136" mass="15013">MNQLPTPAPVVTPTTQAFWDATSEGRFMLQHCVACDAVVWFPRNHCPECFSPELSTFDCSGHGTVYSYTVIRKVANAYKEATPFVVAYVELKEGPRIMTNIVDCAPEDVSVGMAVTMVFHDTGAGNALYRFRPTSQ</sequence>
<accession>A0A6J6DAL6</accession>
<dbReference type="InterPro" id="IPR002878">
    <property type="entry name" value="ChsH2_C"/>
</dbReference>
<name>A0A6J6DAL6_9ZZZZ</name>
<organism evidence="3">
    <name type="scientific">freshwater metagenome</name>
    <dbReference type="NCBI Taxonomy" id="449393"/>
    <lineage>
        <taxon>unclassified sequences</taxon>
        <taxon>metagenomes</taxon>
        <taxon>ecological metagenomes</taxon>
    </lineage>
</organism>
<proteinExistence type="predicted"/>
<dbReference type="InterPro" id="IPR022002">
    <property type="entry name" value="ChsH2_Znr"/>
</dbReference>
<dbReference type="PANTHER" id="PTHR34075:SF5">
    <property type="entry name" value="BLR3430 PROTEIN"/>
    <property type="match status" value="1"/>
</dbReference>
<dbReference type="PANTHER" id="PTHR34075">
    <property type="entry name" value="BLR3430 PROTEIN"/>
    <property type="match status" value="1"/>
</dbReference>
<dbReference type="InterPro" id="IPR012340">
    <property type="entry name" value="NA-bd_OB-fold"/>
</dbReference>
<protein>
    <submittedName>
        <fullName evidence="3">Unannotated protein</fullName>
    </submittedName>
</protein>
<feature type="domain" description="ChsH2 C-terminal OB-fold" evidence="1">
    <location>
        <begin position="60"/>
        <end position="120"/>
    </location>
</feature>
<reference evidence="3" key="1">
    <citation type="submission" date="2020-05" db="EMBL/GenBank/DDBJ databases">
        <authorList>
            <person name="Chiriac C."/>
            <person name="Salcher M."/>
            <person name="Ghai R."/>
            <person name="Kavagutti S V."/>
        </authorList>
    </citation>
    <scope>NUCLEOTIDE SEQUENCE</scope>
</reference>
<dbReference type="SUPFAM" id="SSF50249">
    <property type="entry name" value="Nucleic acid-binding proteins"/>
    <property type="match status" value="1"/>
</dbReference>
<feature type="domain" description="ChsH2 rubredoxin-like zinc ribbon" evidence="2">
    <location>
        <begin position="19"/>
        <end position="54"/>
    </location>
</feature>
<dbReference type="InterPro" id="IPR052513">
    <property type="entry name" value="Thioester_dehydratase-like"/>
</dbReference>